<dbReference type="AlphaFoldDB" id="A0AAI8VYA8"/>
<dbReference type="Proteomes" id="UP001295740">
    <property type="component" value="Unassembled WGS sequence"/>
</dbReference>
<feature type="chain" id="PRO_5042584134" evidence="1">
    <location>
        <begin position="20"/>
        <end position="217"/>
    </location>
</feature>
<name>A0AAI8VYA8_9PEZI</name>
<keyword evidence="1" id="KW-0732">Signal</keyword>
<accession>A0AAI8VYA8</accession>
<evidence type="ECO:0000313" key="3">
    <source>
        <dbReference type="Proteomes" id="UP001295740"/>
    </source>
</evidence>
<reference evidence="2" key="1">
    <citation type="submission" date="2023-10" db="EMBL/GenBank/DDBJ databases">
        <authorList>
            <person name="Hackl T."/>
        </authorList>
    </citation>
    <scope>NUCLEOTIDE SEQUENCE</scope>
</reference>
<dbReference type="EMBL" id="CAUWAG010000020">
    <property type="protein sequence ID" value="CAJ2512985.1"/>
    <property type="molecule type" value="Genomic_DNA"/>
</dbReference>
<gene>
    <name evidence="2" type="ORF">KHLLAP_LOCUS13453</name>
</gene>
<feature type="signal peptide" evidence="1">
    <location>
        <begin position="1"/>
        <end position="19"/>
    </location>
</feature>
<evidence type="ECO:0000256" key="1">
    <source>
        <dbReference type="SAM" id="SignalP"/>
    </source>
</evidence>
<protein>
    <submittedName>
        <fullName evidence="2">Uu.00g011040.m01.CDS01</fullName>
    </submittedName>
</protein>
<sequence length="217" mass="23339">MKFSSAMSAGLLVAGTAFASPTPSPASTQKTAAQQILEIAPGSASCASTDECRTNVQVAPLLIDAFNKTGLYHLGQFAAVLALTAFESGDYKYKRNLQHNDPGQKAHWGQGTSNLQTLTYNVKFANSFPELKDKVTAIGSTDTMAGANKLLDLLVDDQYNFQSGPWFMKTQCPDAMKALETPSDAAWTTYMTCVLGSGDVPQARTDYWTAAKKSFNL</sequence>
<comment type="caution">
    <text evidence="2">The sequence shown here is derived from an EMBL/GenBank/DDBJ whole genome shotgun (WGS) entry which is preliminary data.</text>
</comment>
<organism evidence="2 3">
    <name type="scientific">Anthostomella pinea</name>
    <dbReference type="NCBI Taxonomy" id="933095"/>
    <lineage>
        <taxon>Eukaryota</taxon>
        <taxon>Fungi</taxon>
        <taxon>Dikarya</taxon>
        <taxon>Ascomycota</taxon>
        <taxon>Pezizomycotina</taxon>
        <taxon>Sordariomycetes</taxon>
        <taxon>Xylariomycetidae</taxon>
        <taxon>Xylariales</taxon>
        <taxon>Xylariaceae</taxon>
        <taxon>Anthostomella</taxon>
    </lineage>
</organism>
<keyword evidence="3" id="KW-1185">Reference proteome</keyword>
<evidence type="ECO:0000313" key="2">
    <source>
        <dbReference type="EMBL" id="CAJ2512985.1"/>
    </source>
</evidence>
<proteinExistence type="predicted"/>